<dbReference type="Pfam" id="PF00078">
    <property type="entry name" value="RVT_1"/>
    <property type="match status" value="1"/>
</dbReference>
<organism evidence="2 3">
    <name type="scientific">Araneus ventricosus</name>
    <name type="common">Orbweaver spider</name>
    <name type="synonym">Epeira ventricosa</name>
    <dbReference type="NCBI Taxonomy" id="182803"/>
    <lineage>
        <taxon>Eukaryota</taxon>
        <taxon>Metazoa</taxon>
        <taxon>Ecdysozoa</taxon>
        <taxon>Arthropoda</taxon>
        <taxon>Chelicerata</taxon>
        <taxon>Arachnida</taxon>
        <taxon>Araneae</taxon>
        <taxon>Araneomorphae</taxon>
        <taxon>Entelegynae</taxon>
        <taxon>Araneoidea</taxon>
        <taxon>Araneidae</taxon>
        <taxon>Araneus</taxon>
    </lineage>
</organism>
<dbReference type="Proteomes" id="UP000499080">
    <property type="component" value="Unassembled WGS sequence"/>
</dbReference>
<protein>
    <recommendedName>
        <fullName evidence="1">Reverse transcriptase domain-containing protein</fullName>
    </recommendedName>
</protein>
<sequence length="379" mass="43322">MKHEPIPLDYCGDCNSHHNIPIHLQEVRQAIQKTWNSTPGADGITANWFKKLSNTDLISITSFFQEVFATSYIPEEWKHSIIVPIPKPNKDKTKINSYRPIALTCAFSKIFERILIQRITHHLLTEEKIPPSVNGFLPLRDNQLAVYKIHTAISEAHSYKKYFIGISLDIKSAYDTVYIDGLIFKCLQLGIAGNITKVLHNFLQNRTLQVRCGEIISLGLNLFRKFCFKAVSFRQSFSCSITNKFSEAQYKACNSIQTMALRVALRLTKWTPNIVLMKIAGQEVLSEKSKRLAVQFFIRQLANGAHSPIYDQNCNPSIKLIKRYEVMIANLFTDLDTSTDHIIAFPDTLISRNNFCEIHLSDFSFQNKAHPVFLNQVPL</sequence>
<keyword evidence="3" id="KW-1185">Reference proteome</keyword>
<dbReference type="OrthoDB" id="6437545at2759"/>
<feature type="domain" description="Reverse transcriptase" evidence="1">
    <location>
        <begin position="66"/>
        <end position="379"/>
    </location>
</feature>
<gene>
    <name evidence="2" type="ORF">AVEN_152240_1</name>
</gene>
<dbReference type="InterPro" id="IPR000477">
    <property type="entry name" value="RT_dom"/>
</dbReference>
<name>A0A4Y2KC29_ARAVE</name>
<evidence type="ECO:0000259" key="1">
    <source>
        <dbReference type="PROSITE" id="PS50878"/>
    </source>
</evidence>
<proteinExistence type="predicted"/>
<reference evidence="2 3" key="1">
    <citation type="journal article" date="2019" name="Sci. Rep.">
        <title>Orb-weaving spider Araneus ventricosus genome elucidates the spidroin gene catalogue.</title>
        <authorList>
            <person name="Kono N."/>
            <person name="Nakamura H."/>
            <person name="Ohtoshi R."/>
            <person name="Moran D.A.P."/>
            <person name="Shinohara A."/>
            <person name="Yoshida Y."/>
            <person name="Fujiwara M."/>
            <person name="Mori M."/>
            <person name="Tomita M."/>
            <person name="Arakawa K."/>
        </authorList>
    </citation>
    <scope>NUCLEOTIDE SEQUENCE [LARGE SCALE GENOMIC DNA]</scope>
</reference>
<dbReference type="AlphaFoldDB" id="A0A4Y2KC29"/>
<dbReference type="PANTHER" id="PTHR19446">
    <property type="entry name" value="REVERSE TRANSCRIPTASES"/>
    <property type="match status" value="1"/>
</dbReference>
<evidence type="ECO:0000313" key="2">
    <source>
        <dbReference type="EMBL" id="GBM99478.1"/>
    </source>
</evidence>
<dbReference type="InterPro" id="IPR043502">
    <property type="entry name" value="DNA/RNA_pol_sf"/>
</dbReference>
<comment type="caution">
    <text evidence="2">The sequence shown here is derived from an EMBL/GenBank/DDBJ whole genome shotgun (WGS) entry which is preliminary data.</text>
</comment>
<dbReference type="PROSITE" id="PS50878">
    <property type="entry name" value="RT_POL"/>
    <property type="match status" value="1"/>
</dbReference>
<dbReference type="EMBL" id="BGPR01004420">
    <property type="protein sequence ID" value="GBM99478.1"/>
    <property type="molecule type" value="Genomic_DNA"/>
</dbReference>
<accession>A0A4Y2KC29</accession>
<dbReference type="GO" id="GO:0071897">
    <property type="term" value="P:DNA biosynthetic process"/>
    <property type="evidence" value="ECO:0007669"/>
    <property type="project" value="UniProtKB-ARBA"/>
</dbReference>
<dbReference type="SUPFAM" id="SSF56672">
    <property type="entry name" value="DNA/RNA polymerases"/>
    <property type="match status" value="1"/>
</dbReference>
<evidence type="ECO:0000313" key="3">
    <source>
        <dbReference type="Proteomes" id="UP000499080"/>
    </source>
</evidence>